<dbReference type="AlphaFoldDB" id="A0A0A9CFR3"/>
<evidence type="ECO:0000256" key="1">
    <source>
        <dbReference type="SAM" id="MobiDB-lite"/>
    </source>
</evidence>
<proteinExistence type="predicted"/>
<evidence type="ECO:0000313" key="2">
    <source>
        <dbReference type="EMBL" id="JAD73308.1"/>
    </source>
</evidence>
<dbReference type="EMBL" id="GBRH01224587">
    <property type="protein sequence ID" value="JAD73308.1"/>
    <property type="molecule type" value="Transcribed_RNA"/>
</dbReference>
<accession>A0A0A9CFR3</accession>
<sequence length="20" mass="2057">MENGQQQGSGPLLIQSLAAD</sequence>
<name>A0A0A9CFR3_ARUDO</name>
<protein>
    <submittedName>
        <fullName evidence="2">Uncharacterized protein</fullName>
    </submittedName>
</protein>
<feature type="region of interest" description="Disordered" evidence="1">
    <location>
        <begin position="1"/>
        <end position="20"/>
    </location>
</feature>
<organism evidence="2">
    <name type="scientific">Arundo donax</name>
    <name type="common">Giant reed</name>
    <name type="synonym">Donax arundinaceus</name>
    <dbReference type="NCBI Taxonomy" id="35708"/>
    <lineage>
        <taxon>Eukaryota</taxon>
        <taxon>Viridiplantae</taxon>
        <taxon>Streptophyta</taxon>
        <taxon>Embryophyta</taxon>
        <taxon>Tracheophyta</taxon>
        <taxon>Spermatophyta</taxon>
        <taxon>Magnoliopsida</taxon>
        <taxon>Liliopsida</taxon>
        <taxon>Poales</taxon>
        <taxon>Poaceae</taxon>
        <taxon>PACMAD clade</taxon>
        <taxon>Arundinoideae</taxon>
        <taxon>Arundineae</taxon>
        <taxon>Arundo</taxon>
    </lineage>
</organism>
<reference evidence="2" key="2">
    <citation type="journal article" date="2015" name="Data Brief">
        <title>Shoot transcriptome of the giant reed, Arundo donax.</title>
        <authorList>
            <person name="Barrero R.A."/>
            <person name="Guerrero F.D."/>
            <person name="Moolhuijzen P."/>
            <person name="Goolsby J.A."/>
            <person name="Tidwell J."/>
            <person name="Bellgard S.E."/>
            <person name="Bellgard M.I."/>
        </authorList>
    </citation>
    <scope>NUCLEOTIDE SEQUENCE</scope>
    <source>
        <tissue evidence="2">Shoot tissue taken approximately 20 cm above the soil surface</tissue>
    </source>
</reference>
<reference evidence="2" key="1">
    <citation type="submission" date="2014-09" db="EMBL/GenBank/DDBJ databases">
        <authorList>
            <person name="Magalhaes I.L.F."/>
            <person name="Oliveira U."/>
            <person name="Santos F.R."/>
            <person name="Vidigal T.H.D.A."/>
            <person name="Brescovit A.D."/>
            <person name="Santos A.J."/>
        </authorList>
    </citation>
    <scope>NUCLEOTIDE SEQUENCE</scope>
    <source>
        <tissue evidence="2">Shoot tissue taken approximately 20 cm above the soil surface</tissue>
    </source>
</reference>